<dbReference type="GeneID" id="62237016"/>
<evidence type="ECO:0008006" key="4">
    <source>
        <dbReference type="Google" id="ProtNLM"/>
    </source>
</evidence>
<gene>
    <name evidence="2" type="ORF">EAE98_010245</name>
</gene>
<name>A0ABQ7I9L2_9HELO</name>
<protein>
    <recommendedName>
        <fullName evidence="4">GOLD domain-containing protein</fullName>
    </recommendedName>
</protein>
<evidence type="ECO:0000313" key="3">
    <source>
        <dbReference type="Proteomes" id="UP000783213"/>
    </source>
</evidence>
<dbReference type="Proteomes" id="UP000783213">
    <property type="component" value="Unassembled WGS sequence"/>
</dbReference>
<evidence type="ECO:0000313" key="2">
    <source>
        <dbReference type="EMBL" id="KAF7917482.1"/>
    </source>
</evidence>
<dbReference type="EMBL" id="RCSX01000034">
    <property type="protein sequence ID" value="KAF7917482.1"/>
    <property type="molecule type" value="Genomic_DNA"/>
</dbReference>
<dbReference type="RefSeq" id="XP_038805878.1">
    <property type="nucleotide sequence ID" value="XM_038957866.1"/>
</dbReference>
<keyword evidence="3" id="KW-1185">Reference proteome</keyword>
<accession>A0ABQ7I9L2</accession>
<feature type="region of interest" description="Disordered" evidence="1">
    <location>
        <begin position="231"/>
        <end position="259"/>
    </location>
</feature>
<evidence type="ECO:0000256" key="1">
    <source>
        <dbReference type="SAM" id="MobiDB-lite"/>
    </source>
</evidence>
<proteinExistence type="predicted"/>
<comment type="caution">
    <text evidence="2">The sequence shown here is derived from an EMBL/GenBank/DDBJ whole genome shotgun (WGS) entry which is preliminary data.</text>
</comment>
<organism evidence="2 3">
    <name type="scientific">Botrytis deweyae</name>
    <dbReference type="NCBI Taxonomy" id="2478750"/>
    <lineage>
        <taxon>Eukaryota</taxon>
        <taxon>Fungi</taxon>
        <taxon>Dikarya</taxon>
        <taxon>Ascomycota</taxon>
        <taxon>Pezizomycotina</taxon>
        <taxon>Leotiomycetes</taxon>
        <taxon>Helotiales</taxon>
        <taxon>Sclerotiniaceae</taxon>
        <taxon>Botrytis</taxon>
    </lineage>
</organism>
<sequence>MAGMFRYERRSALEDCQKIAATRINIANEFIPEYQALRIPSDQSLTEEDLQRWVQDSREKLTMIEEQHHNQLSDLRKYDTMNKLFMEASAAYNNSDAAILANSTLERINEDTLDLIHDELEESLREIVSIGGLPLVQQILQSIADSTEATPNLSPPAIPSKIVEACRNNFGPINKIEWSIDEVASLIESAHERICTLEDEARVNITSTRSQPLMQDMERLREAHRQSTIISSPIPPKRKAIQQSVSSHPVGSEREASKGEDVIELENKLENLNTQLSNILSEHEELELIYSKETSQTYYLKYQLAFNRIFDIQITQGAADEYQSEIKKRLDDIESDIVTFHLPRYNIITLADNFEQIPLRPKQPPSIEYLLLLSMYLSQPNADQEHVNQHIIWLSTHISSVINLFSTQANSILLVYLENVIRFHLPTGIALMALEMTVAKLAYRSDDVRDMGLWSILENVLLLSIPTTFNKLDIVKRACLWYFVASGQPGSELDTHFSRHKLSKECIKEIRGNTHLRDFTSLLCISTIARHIQHSNNHELFTITCGEDKLVIVKTKAGTNESVSEEYVWTKEKGVVTLSKNGLRFKMEGDTTDMIIFVQADGNESEFWFKIEADNIELAEYFDRYYSDAIMKSAETFVAKCDEEAKDGRIIRC</sequence>
<reference evidence="2 3" key="1">
    <citation type="journal article" date="2020" name="Genome Biol. Evol.">
        <title>Comparative genomics of Sclerotiniaceae.</title>
        <authorList>
            <person name="Valero Jimenez C.A."/>
            <person name="Steentjes M."/>
            <person name="Scholten O.E."/>
            <person name="Van Kan J.A.L."/>
        </authorList>
    </citation>
    <scope>NUCLEOTIDE SEQUENCE [LARGE SCALE GENOMIC DNA]</scope>
    <source>
        <strain evidence="2 3">B1</strain>
    </source>
</reference>